<evidence type="ECO:0000256" key="9">
    <source>
        <dbReference type="ARBA" id="ARBA00023136"/>
    </source>
</evidence>
<dbReference type="WBParaSite" id="TMUE_3000012558.1">
    <property type="protein sequence ID" value="TMUE_3000012558.1"/>
    <property type="gene ID" value="WBGene00288504"/>
</dbReference>
<dbReference type="PROSITE" id="PS01206">
    <property type="entry name" value="ASC"/>
    <property type="match status" value="1"/>
</dbReference>
<dbReference type="PANTHER" id="PTHR11690">
    <property type="entry name" value="AMILORIDE-SENSITIVE SODIUM CHANNEL-RELATED"/>
    <property type="match status" value="1"/>
</dbReference>
<keyword evidence="6 15" id="KW-1133">Transmembrane helix</keyword>
<dbReference type="InterPro" id="IPR020903">
    <property type="entry name" value="ENaC_CS"/>
</dbReference>
<feature type="compositionally biased region" description="Polar residues" evidence="14">
    <location>
        <begin position="672"/>
        <end position="686"/>
    </location>
</feature>
<evidence type="ECO:0000256" key="10">
    <source>
        <dbReference type="ARBA" id="ARBA00023180"/>
    </source>
</evidence>
<evidence type="ECO:0000256" key="7">
    <source>
        <dbReference type="ARBA" id="ARBA00023053"/>
    </source>
</evidence>
<keyword evidence="3 13" id="KW-0813">Transport</keyword>
<evidence type="ECO:0000256" key="8">
    <source>
        <dbReference type="ARBA" id="ARBA00023065"/>
    </source>
</evidence>
<evidence type="ECO:0000256" key="11">
    <source>
        <dbReference type="ARBA" id="ARBA00023201"/>
    </source>
</evidence>
<dbReference type="Pfam" id="PF00858">
    <property type="entry name" value="ASC"/>
    <property type="match status" value="1"/>
</dbReference>
<evidence type="ECO:0000256" key="13">
    <source>
        <dbReference type="RuleBase" id="RU000679"/>
    </source>
</evidence>
<evidence type="ECO:0000256" key="15">
    <source>
        <dbReference type="SAM" id="Phobius"/>
    </source>
</evidence>
<evidence type="ECO:0000256" key="4">
    <source>
        <dbReference type="ARBA" id="ARBA00022461"/>
    </source>
</evidence>
<feature type="region of interest" description="Disordered" evidence="14">
    <location>
        <begin position="264"/>
        <end position="293"/>
    </location>
</feature>
<dbReference type="PANTHER" id="PTHR11690:SF248">
    <property type="entry name" value="PICKPOCKET 17, ISOFORM A"/>
    <property type="match status" value="1"/>
</dbReference>
<accession>A0A5S6QZI3</accession>
<evidence type="ECO:0000256" key="6">
    <source>
        <dbReference type="ARBA" id="ARBA00022989"/>
    </source>
</evidence>
<keyword evidence="7" id="KW-0915">Sodium</keyword>
<reference evidence="17" key="1">
    <citation type="submission" date="2019-12" db="UniProtKB">
        <authorList>
            <consortium name="WormBaseParasite"/>
        </authorList>
    </citation>
    <scope>IDENTIFICATION</scope>
</reference>
<keyword evidence="12 13" id="KW-0407">Ion channel</keyword>
<dbReference type="FunFam" id="1.10.287.770:FF:000001">
    <property type="entry name" value="Acid-sensing ion channel subunit 1"/>
    <property type="match status" value="1"/>
</dbReference>
<comment type="similarity">
    <text evidence="2 13">Belongs to the amiloride-sensitive sodium channel (TC 1.A.6) family.</text>
</comment>
<dbReference type="GO" id="GO:0005886">
    <property type="term" value="C:plasma membrane"/>
    <property type="evidence" value="ECO:0007669"/>
    <property type="project" value="TreeGrafter"/>
</dbReference>
<feature type="transmembrane region" description="Helical" evidence="15">
    <location>
        <begin position="614"/>
        <end position="636"/>
    </location>
</feature>
<keyword evidence="16" id="KW-1185">Reference proteome</keyword>
<proteinExistence type="inferred from homology"/>
<dbReference type="AlphaFoldDB" id="A0A5S6QZI3"/>
<keyword evidence="10" id="KW-0325">Glycoprotein</keyword>
<dbReference type="NCBIfam" id="TIGR00867">
    <property type="entry name" value="deg-1"/>
    <property type="match status" value="1"/>
</dbReference>
<dbReference type="InterPro" id="IPR004726">
    <property type="entry name" value="Deg-1"/>
</dbReference>
<dbReference type="Gene3D" id="1.10.287.770">
    <property type="entry name" value="YojJ-like"/>
    <property type="match status" value="1"/>
</dbReference>
<evidence type="ECO:0000256" key="3">
    <source>
        <dbReference type="ARBA" id="ARBA00022448"/>
    </source>
</evidence>
<dbReference type="InterPro" id="IPR001873">
    <property type="entry name" value="ENaC"/>
</dbReference>
<dbReference type="GO" id="GO:0015280">
    <property type="term" value="F:ligand-gated sodium channel activity"/>
    <property type="evidence" value="ECO:0007669"/>
    <property type="project" value="TreeGrafter"/>
</dbReference>
<feature type="compositionally biased region" description="Low complexity" evidence="14">
    <location>
        <begin position="264"/>
        <end position="289"/>
    </location>
</feature>
<keyword evidence="5 13" id="KW-0812">Transmembrane</keyword>
<feature type="transmembrane region" description="Helical" evidence="15">
    <location>
        <begin position="42"/>
        <end position="68"/>
    </location>
</feature>
<feature type="region of interest" description="Disordered" evidence="14">
    <location>
        <begin position="670"/>
        <end position="698"/>
    </location>
</feature>
<evidence type="ECO:0000313" key="17">
    <source>
        <dbReference type="WBParaSite" id="TMUE_3000012558.1"/>
    </source>
</evidence>
<keyword evidence="4 13" id="KW-0894">Sodium channel</keyword>
<evidence type="ECO:0000313" key="16">
    <source>
        <dbReference type="Proteomes" id="UP000046395"/>
    </source>
</evidence>
<evidence type="ECO:0000256" key="5">
    <source>
        <dbReference type="ARBA" id="ARBA00022692"/>
    </source>
</evidence>
<comment type="subcellular location">
    <subcellularLocation>
        <location evidence="1">Membrane</location>
        <topology evidence="1">Multi-pass membrane protein</topology>
    </subcellularLocation>
</comment>
<protein>
    <submittedName>
        <fullName evidence="17">Degenerin mec-10</fullName>
    </submittedName>
</protein>
<dbReference type="Gene3D" id="2.60.470.10">
    <property type="entry name" value="Acid-sensing ion channels like domains"/>
    <property type="match status" value="1"/>
</dbReference>
<dbReference type="STRING" id="70415.A0A5S6QZI3"/>
<sequence>MVTFQDNRTTRRRVKNLLLEFSDRTTAHGIPRIGMATSKREGAFWTCVVCTSLTIFIFQLCLLIARFLRFETTTQVELRFETSQFPVVTLCNINPYKNSLVREVDEMKRMFQFFEKNQPSGNNTSTPKRVRRLVSSHEHFRYKPLYARCLCPDDDGECVPFLTAPLAGEGVCICYFDKHTRSPWPCFAEKHWRSEWCTRCSPSGNCWEVLKKRQLSSHDDIQQCICDSRSHKCLAASGDRPERIWDPKYRDVRLDRYTTTVANEVPPTTTTTTTTTTAPPSTTTTTRAAPTEDEQYSKTMGFQGITDETAKVSKAQENTLFIMAEMSNETRVRLSQQKRDFILQCSFNGRQCNIEKDFKLYADPVYGNCYMFNSDSSQNRTTSRAGPIYGLSLVVYVDVDDYLPTTKASGVRLVVHSQEEYPFPDTNGYNAPTGLMSSFGLRLRKIERLPAPYGDCVHEGKTKDYIYRDQVYTLEGCYRSCFQMELIKACGCGDPRFPVPEGRRHCRVEEREKRICLEEFTQSTGGLHGQFTHKCKCTQPCHQYVYDISFSAAEWPTPKSHLDSCEGTAEHCQEMYRKNALSLEVYFEQLNYEVLKEMQAYQWVNLMADFGGQLGLWMGVSMITIMEVLVLAYQFLKLCCVRVKPPPKADKDHRRSIYDNSTVEMTIKIHPSSENETTADSINNAYSEEEYEQTANAT</sequence>
<organism evidence="16 17">
    <name type="scientific">Trichuris muris</name>
    <name type="common">Mouse whipworm</name>
    <dbReference type="NCBI Taxonomy" id="70415"/>
    <lineage>
        <taxon>Eukaryota</taxon>
        <taxon>Metazoa</taxon>
        <taxon>Ecdysozoa</taxon>
        <taxon>Nematoda</taxon>
        <taxon>Enoplea</taxon>
        <taxon>Dorylaimia</taxon>
        <taxon>Trichinellida</taxon>
        <taxon>Trichuridae</taxon>
        <taxon>Trichuris</taxon>
    </lineage>
</organism>
<dbReference type="PRINTS" id="PR01078">
    <property type="entry name" value="AMINACHANNEL"/>
</dbReference>
<evidence type="ECO:0000256" key="12">
    <source>
        <dbReference type="ARBA" id="ARBA00023303"/>
    </source>
</evidence>
<name>A0A5S6QZI3_TRIMR</name>
<evidence type="ECO:0000256" key="2">
    <source>
        <dbReference type="ARBA" id="ARBA00007193"/>
    </source>
</evidence>
<evidence type="ECO:0000256" key="14">
    <source>
        <dbReference type="SAM" id="MobiDB-lite"/>
    </source>
</evidence>
<keyword evidence="11 13" id="KW-0739">Sodium transport</keyword>
<evidence type="ECO:0000256" key="1">
    <source>
        <dbReference type="ARBA" id="ARBA00004141"/>
    </source>
</evidence>
<keyword evidence="9 15" id="KW-0472">Membrane</keyword>
<dbReference type="Proteomes" id="UP000046395">
    <property type="component" value="Unassembled WGS sequence"/>
</dbReference>
<keyword evidence="8 13" id="KW-0406">Ion transport</keyword>